<dbReference type="RefSeq" id="WP_110937907.1">
    <property type="nucleotide sequence ID" value="NZ_KZ614147.1"/>
</dbReference>
<evidence type="ECO:0000256" key="2">
    <source>
        <dbReference type="ARBA" id="ARBA00023004"/>
    </source>
</evidence>
<dbReference type="PANTHER" id="PTHR23150">
    <property type="entry name" value="SULFATASE MODIFYING FACTOR 1, 2"/>
    <property type="match status" value="1"/>
</dbReference>
<dbReference type="InterPro" id="IPR024775">
    <property type="entry name" value="DinB-like"/>
</dbReference>
<evidence type="ECO:0000313" key="7">
    <source>
        <dbReference type="Proteomes" id="UP000281498"/>
    </source>
</evidence>
<dbReference type="GO" id="GO:0052699">
    <property type="term" value="P:ergothioneine biosynthetic process"/>
    <property type="evidence" value="ECO:0007669"/>
    <property type="project" value="InterPro"/>
</dbReference>
<evidence type="ECO:0000256" key="1">
    <source>
        <dbReference type="ARBA" id="ARBA00023002"/>
    </source>
</evidence>
<keyword evidence="1" id="KW-0560">Oxidoreductase</keyword>
<dbReference type="EMBL" id="PDOE01000011">
    <property type="protein sequence ID" value="RKL65830.1"/>
    <property type="molecule type" value="Genomic_DNA"/>
</dbReference>
<dbReference type="InterPro" id="IPR005532">
    <property type="entry name" value="SUMF_dom"/>
</dbReference>
<comment type="caution">
    <text evidence="6">The sequence shown here is derived from an EMBL/GenBank/DDBJ whole genome shotgun (WGS) entry which is preliminary data.</text>
</comment>
<evidence type="ECO:0000313" key="6">
    <source>
        <dbReference type="EMBL" id="RKL65830.1"/>
    </source>
</evidence>
<evidence type="ECO:0000256" key="3">
    <source>
        <dbReference type="ARBA" id="ARBA00037882"/>
    </source>
</evidence>
<dbReference type="Pfam" id="PF12867">
    <property type="entry name" value="DinB_2"/>
    <property type="match status" value="1"/>
</dbReference>
<accession>A0A3A9K4N4</accession>
<dbReference type="InterPro" id="IPR017806">
    <property type="entry name" value="EgtB"/>
</dbReference>
<dbReference type="SUPFAM" id="SSF109854">
    <property type="entry name" value="DinB/YfiT-like putative metalloenzymes"/>
    <property type="match status" value="1"/>
</dbReference>
<dbReference type="InterPro" id="IPR042095">
    <property type="entry name" value="SUMF_sf"/>
</dbReference>
<dbReference type="InterPro" id="IPR034660">
    <property type="entry name" value="DinB/YfiT-like"/>
</dbReference>
<gene>
    <name evidence="6" type="ORF">CR203_18405</name>
</gene>
<dbReference type="PANTHER" id="PTHR23150:SF36">
    <property type="entry name" value="HERCYNINE OXYGENASE"/>
    <property type="match status" value="1"/>
</dbReference>
<protein>
    <recommendedName>
        <fullName evidence="8">Ergothioneine biosynthesis protein EgtB</fullName>
    </recommendedName>
</protein>
<dbReference type="Pfam" id="PF03781">
    <property type="entry name" value="FGE-sulfatase"/>
    <property type="match status" value="2"/>
</dbReference>
<keyword evidence="7" id="KW-1185">Reference proteome</keyword>
<name>A0A3A9K4N4_9BACI</name>
<dbReference type="InterPro" id="IPR016187">
    <property type="entry name" value="CTDL_fold"/>
</dbReference>
<feature type="domain" description="DinB-like" evidence="5">
    <location>
        <begin position="12"/>
        <end position="145"/>
    </location>
</feature>
<evidence type="ECO:0000259" key="4">
    <source>
        <dbReference type="Pfam" id="PF03781"/>
    </source>
</evidence>
<dbReference type="SUPFAM" id="SSF56436">
    <property type="entry name" value="C-type lectin-like"/>
    <property type="match status" value="1"/>
</dbReference>
<dbReference type="OrthoDB" id="9768004at2"/>
<dbReference type="AlphaFoldDB" id="A0A3A9K4N4"/>
<evidence type="ECO:0000259" key="5">
    <source>
        <dbReference type="Pfam" id="PF12867"/>
    </source>
</evidence>
<feature type="domain" description="Sulfatase-modifying factor enzyme-like" evidence="4">
    <location>
        <begin position="340"/>
        <end position="413"/>
    </location>
</feature>
<feature type="domain" description="Sulfatase-modifying factor enzyme-like" evidence="4">
    <location>
        <begin position="186"/>
        <end position="314"/>
    </location>
</feature>
<sequence length="416" mass="48847">MSTLTMKSMLEQYVYTRDLTLKIVEPLEIEDYGIQANADVSPPKWHLAHTTWFFEDFILMHYKQDYHYYLEDARKLFNSYYETLSKPFPKSKRGLVSRPTVKEIMEYRHAVDKEVIALLSEGDDLDDEFYKLIELGINHEQQHQELLITDMKYNFSENPIQPAYKKASSLRESKQTVAPINWSSFEEGLETVGSNEERFKFDNEEPAHKHYLYPFSIADRPVTNGEFMKFIEDGGYSSPEYWLSDGWATVGKEQLEAPLYWGKHEGAWYTYTLLGLKEVNQYEPVTHISFYEADAYARWTGFRLPTEQEWEHAFKEEKIEGHFLENFILDEASDPEKTVFGSVWEWTKSPYVAYPESARPEGALGEYNAKFMSNQMVLRGGSCATPRNHVRLTYRNFFHPDKRWQFSGLRLAKDGK</sequence>
<evidence type="ECO:0008006" key="8">
    <source>
        <dbReference type="Google" id="ProtNLM"/>
    </source>
</evidence>
<comment type="pathway">
    <text evidence="3">Amino-acid biosynthesis; ergothioneine biosynthesis.</text>
</comment>
<dbReference type="Gene3D" id="3.90.1580.10">
    <property type="entry name" value="paralog of FGE (formylglycine-generating enzyme)"/>
    <property type="match status" value="2"/>
</dbReference>
<proteinExistence type="predicted"/>
<dbReference type="NCBIfam" id="TIGR03440">
    <property type="entry name" value="egtB_TIGR03440"/>
    <property type="match status" value="1"/>
</dbReference>
<dbReference type="InterPro" id="IPR051043">
    <property type="entry name" value="Sulfatase_Mod_Factor_Kinase"/>
</dbReference>
<organism evidence="6 7">
    <name type="scientific">Salipaludibacillus neizhouensis</name>
    <dbReference type="NCBI Taxonomy" id="885475"/>
    <lineage>
        <taxon>Bacteria</taxon>
        <taxon>Bacillati</taxon>
        <taxon>Bacillota</taxon>
        <taxon>Bacilli</taxon>
        <taxon>Bacillales</taxon>
        <taxon>Bacillaceae</taxon>
    </lineage>
</organism>
<keyword evidence="2" id="KW-0408">Iron</keyword>
<dbReference type="Proteomes" id="UP000281498">
    <property type="component" value="Unassembled WGS sequence"/>
</dbReference>
<reference evidence="6 7" key="1">
    <citation type="submission" date="2017-10" db="EMBL/GenBank/DDBJ databases">
        <title>Bacillus sp. nov., a halophilic bacterium isolated from a Keqin Lake.</title>
        <authorList>
            <person name="Wang H."/>
        </authorList>
    </citation>
    <scope>NUCLEOTIDE SEQUENCE [LARGE SCALE GENOMIC DNA]</scope>
    <source>
        <strain evidence="6 7">KCTC 13187</strain>
    </source>
</reference>